<evidence type="ECO:0000313" key="2">
    <source>
        <dbReference type="Proteomes" id="UP001628179"/>
    </source>
</evidence>
<dbReference type="RefSeq" id="XP_070917133.1">
    <property type="nucleotide sequence ID" value="XM_071061032.1"/>
</dbReference>
<keyword evidence="2" id="KW-1185">Reference proteome</keyword>
<accession>A0ABQ0GCD7</accession>
<comment type="caution">
    <text evidence="1">The sequence shown here is derived from an EMBL/GenBank/DDBJ whole genome shotgun (WGS) entry which is preliminary data.</text>
</comment>
<dbReference type="Proteomes" id="UP001628179">
    <property type="component" value="Unassembled WGS sequence"/>
</dbReference>
<dbReference type="EMBL" id="BAAFSV010000003">
    <property type="protein sequence ID" value="GAB1315402.1"/>
    <property type="molecule type" value="Genomic_DNA"/>
</dbReference>
<sequence length="70" mass="7168">MPARCAARIPAKGGLSVLIDFNQPIKPAQGPEMKPHPNAFVITGADALTCYHTVPQPSSIGSCAVGPSSP</sequence>
<organism evidence="1 2">
    <name type="scientific">Madurella fahalii</name>
    <dbReference type="NCBI Taxonomy" id="1157608"/>
    <lineage>
        <taxon>Eukaryota</taxon>
        <taxon>Fungi</taxon>
        <taxon>Dikarya</taxon>
        <taxon>Ascomycota</taxon>
        <taxon>Pezizomycotina</taxon>
        <taxon>Sordariomycetes</taxon>
        <taxon>Sordariomycetidae</taxon>
        <taxon>Sordariales</taxon>
        <taxon>Sordariales incertae sedis</taxon>
        <taxon>Madurella</taxon>
    </lineage>
</organism>
<reference evidence="1 2" key="1">
    <citation type="submission" date="2024-09" db="EMBL/GenBank/DDBJ databases">
        <title>Itraconazole resistance in Madurella fahalii resulting from another homologue of gene encoding cytochrome P450 14-alpha sterol demethylase (CYP51).</title>
        <authorList>
            <person name="Yoshioka I."/>
            <person name="Fahal A.H."/>
            <person name="Kaneko S."/>
            <person name="Yaguchi T."/>
        </authorList>
    </citation>
    <scope>NUCLEOTIDE SEQUENCE [LARGE SCALE GENOMIC DNA]</scope>
    <source>
        <strain evidence="1 2">IFM 68171</strain>
    </source>
</reference>
<protein>
    <submittedName>
        <fullName evidence="1">Uncharacterized protein</fullName>
    </submittedName>
</protein>
<name>A0ABQ0GCD7_9PEZI</name>
<proteinExistence type="predicted"/>
<evidence type="ECO:0000313" key="1">
    <source>
        <dbReference type="EMBL" id="GAB1315402.1"/>
    </source>
</evidence>
<gene>
    <name evidence="1" type="ORF">MFIFM68171_05612</name>
</gene>
<dbReference type="GeneID" id="98176355"/>